<dbReference type="AlphaFoldDB" id="A0A078G3G8"/>
<keyword evidence="4" id="KW-1185">Reference proteome</keyword>
<keyword evidence="1" id="KW-0812">Transmembrane</keyword>
<dbReference type="Proteomes" id="UP001295469">
    <property type="component" value="Chromosome C09"/>
</dbReference>
<dbReference type="Proteomes" id="UP000028999">
    <property type="component" value="Unassembled WGS sequence"/>
</dbReference>
<gene>
    <name evidence="3" type="primary">BnaC09g31670D</name>
    <name evidence="2" type="ORF">DARMORV10_C09P45740.1</name>
    <name evidence="3" type="ORF">GSBRNA2T00009689001</name>
</gene>
<protein>
    <submittedName>
        <fullName evidence="2">(rape) hypothetical protein</fullName>
    </submittedName>
    <submittedName>
        <fullName evidence="3">BnaC09g31670D protein</fullName>
    </submittedName>
</protein>
<evidence type="ECO:0000313" key="2">
    <source>
        <dbReference type="EMBL" id="CAF1760893.1"/>
    </source>
</evidence>
<dbReference type="EMBL" id="LK032101">
    <property type="protein sequence ID" value="CDY19901.1"/>
    <property type="molecule type" value="Genomic_DNA"/>
</dbReference>
<dbReference type="Gramene" id="CDY19901">
    <property type="protein sequence ID" value="CDY19901"/>
    <property type="gene ID" value="GSBRNA2T00009689001"/>
</dbReference>
<reference evidence="3" key="2">
    <citation type="submission" date="2014-06" db="EMBL/GenBank/DDBJ databases">
        <authorList>
            <person name="Genoscope - CEA"/>
        </authorList>
    </citation>
    <scope>NUCLEOTIDE SEQUENCE</scope>
</reference>
<name>A0A078G3G8_BRANA</name>
<keyword evidence="1" id="KW-1133">Transmembrane helix</keyword>
<sequence>MSRFSQVSIVKPSTLSTTKIQHPQHIISSALRPVTLSLTGLRRLAATARSGESRDGARESSHDKTLIVFVSILGMGFGFWCGPKFYRFKNSIWKSSASLATSDRSPLVLHMFLSRIS</sequence>
<dbReference type="EMBL" id="HG994373">
    <property type="protein sequence ID" value="CAF1760893.1"/>
    <property type="molecule type" value="Genomic_DNA"/>
</dbReference>
<reference evidence="2" key="3">
    <citation type="submission" date="2021-01" db="EMBL/GenBank/DDBJ databases">
        <authorList>
            <consortium name="Genoscope - CEA"/>
            <person name="William W."/>
        </authorList>
    </citation>
    <scope>NUCLEOTIDE SEQUENCE</scope>
</reference>
<reference evidence="3 4" key="1">
    <citation type="journal article" date="2014" name="Science">
        <title>Plant genetics. Early allopolyploid evolution in the post-Neolithic Brassica napus oilseed genome.</title>
        <authorList>
            <person name="Chalhoub B."/>
            <person name="Denoeud F."/>
            <person name="Liu S."/>
            <person name="Parkin I.A."/>
            <person name="Tang H."/>
            <person name="Wang X."/>
            <person name="Chiquet J."/>
            <person name="Belcram H."/>
            <person name="Tong C."/>
            <person name="Samans B."/>
            <person name="Correa M."/>
            <person name="Da Silva C."/>
            <person name="Just J."/>
            <person name="Falentin C."/>
            <person name="Koh C.S."/>
            <person name="Le Clainche I."/>
            <person name="Bernard M."/>
            <person name="Bento P."/>
            <person name="Noel B."/>
            <person name="Labadie K."/>
            <person name="Alberti A."/>
            <person name="Charles M."/>
            <person name="Arnaud D."/>
            <person name="Guo H."/>
            <person name="Daviaud C."/>
            <person name="Alamery S."/>
            <person name="Jabbari K."/>
            <person name="Zhao M."/>
            <person name="Edger P.P."/>
            <person name="Chelaifa H."/>
            <person name="Tack D."/>
            <person name="Lassalle G."/>
            <person name="Mestiri I."/>
            <person name="Schnel N."/>
            <person name="Le Paslier M.C."/>
            <person name="Fan G."/>
            <person name="Renault V."/>
            <person name="Bayer P.E."/>
            <person name="Golicz A.A."/>
            <person name="Manoli S."/>
            <person name="Lee T.H."/>
            <person name="Thi V.H."/>
            <person name="Chalabi S."/>
            <person name="Hu Q."/>
            <person name="Fan C."/>
            <person name="Tollenaere R."/>
            <person name="Lu Y."/>
            <person name="Battail C."/>
            <person name="Shen J."/>
            <person name="Sidebottom C.H."/>
            <person name="Wang X."/>
            <person name="Canaguier A."/>
            <person name="Chauveau A."/>
            <person name="Berard A."/>
            <person name="Deniot G."/>
            <person name="Guan M."/>
            <person name="Liu Z."/>
            <person name="Sun F."/>
            <person name="Lim Y.P."/>
            <person name="Lyons E."/>
            <person name="Town C.D."/>
            <person name="Bancroft I."/>
            <person name="Wang X."/>
            <person name="Meng J."/>
            <person name="Ma J."/>
            <person name="Pires J.C."/>
            <person name="King G.J."/>
            <person name="Brunel D."/>
            <person name="Delourme R."/>
            <person name="Renard M."/>
            <person name="Aury J.M."/>
            <person name="Adams K.L."/>
            <person name="Batley J."/>
            <person name="Snowdon R.J."/>
            <person name="Tost J."/>
            <person name="Edwards D."/>
            <person name="Zhou Y."/>
            <person name="Hua W."/>
            <person name="Sharpe A.G."/>
            <person name="Paterson A.H."/>
            <person name="Guan C."/>
            <person name="Wincker P."/>
        </authorList>
    </citation>
    <scope>NUCLEOTIDE SEQUENCE [LARGE SCALE GENOMIC DNA]</scope>
    <source>
        <strain evidence="4">cv. Darmor-bzh</strain>
    </source>
</reference>
<evidence type="ECO:0000313" key="3">
    <source>
        <dbReference type="EMBL" id="CDY19901.1"/>
    </source>
</evidence>
<evidence type="ECO:0000313" key="4">
    <source>
        <dbReference type="Proteomes" id="UP000028999"/>
    </source>
</evidence>
<evidence type="ECO:0000256" key="1">
    <source>
        <dbReference type="SAM" id="Phobius"/>
    </source>
</evidence>
<accession>A0A078G3G8</accession>
<proteinExistence type="predicted"/>
<dbReference type="PaxDb" id="3708-A0A078G3G8"/>
<organism evidence="3 4">
    <name type="scientific">Brassica napus</name>
    <name type="common">Rape</name>
    <dbReference type="NCBI Taxonomy" id="3708"/>
    <lineage>
        <taxon>Eukaryota</taxon>
        <taxon>Viridiplantae</taxon>
        <taxon>Streptophyta</taxon>
        <taxon>Embryophyta</taxon>
        <taxon>Tracheophyta</taxon>
        <taxon>Spermatophyta</taxon>
        <taxon>Magnoliopsida</taxon>
        <taxon>eudicotyledons</taxon>
        <taxon>Gunneridae</taxon>
        <taxon>Pentapetalae</taxon>
        <taxon>rosids</taxon>
        <taxon>malvids</taxon>
        <taxon>Brassicales</taxon>
        <taxon>Brassicaceae</taxon>
        <taxon>Brassiceae</taxon>
        <taxon>Brassica</taxon>
    </lineage>
</organism>
<feature type="transmembrane region" description="Helical" evidence="1">
    <location>
        <begin position="66"/>
        <end position="86"/>
    </location>
</feature>
<keyword evidence="1" id="KW-0472">Membrane</keyword>